<dbReference type="Proteomes" id="UP000187203">
    <property type="component" value="Unassembled WGS sequence"/>
</dbReference>
<gene>
    <name evidence="1" type="ORF">COLO4_08974</name>
</gene>
<keyword evidence="2" id="KW-1185">Reference proteome</keyword>
<evidence type="ECO:0000313" key="1">
    <source>
        <dbReference type="EMBL" id="OMP05239.1"/>
    </source>
</evidence>
<proteinExistence type="predicted"/>
<dbReference type="EMBL" id="AWUE01014059">
    <property type="protein sequence ID" value="OMP05239.1"/>
    <property type="molecule type" value="Genomic_DNA"/>
</dbReference>
<reference evidence="2" key="1">
    <citation type="submission" date="2013-09" db="EMBL/GenBank/DDBJ databases">
        <title>Corchorus olitorius genome sequencing.</title>
        <authorList>
            <person name="Alam M."/>
            <person name="Haque M.S."/>
            <person name="Islam M.S."/>
            <person name="Emdad E.M."/>
            <person name="Islam M.M."/>
            <person name="Ahmed B."/>
            <person name="Halim A."/>
            <person name="Hossen Q.M.M."/>
            <person name="Hossain M.Z."/>
            <person name="Ahmed R."/>
            <person name="Khan M.M."/>
            <person name="Islam R."/>
            <person name="Rashid M.M."/>
            <person name="Khan S.A."/>
            <person name="Rahman M.S."/>
            <person name="Alam M."/>
            <person name="Yahiya A.S."/>
            <person name="Khan M.S."/>
            <person name="Azam M.S."/>
            <person name="Haque T."/>
            <person name="Lashkar M.Z.H."/>
            <person name="Akhand A.I."/>
            <person name="Morshed G."/>
            <person name="Roy S."/>
            <person name="Uddin K.S."/>
            <person name="Rabeya T."/>
            <person name="Hossain A.S."/>
            <person name="Chowdhury A."/>
            <person name="Snigdha A.R."/>
            <person name="Mortoza M.S."/>
            <person name="Matin S.A."/>
            <person name="Hoque S.M.E."/>
            <person name="Islam M.K."/>
            <person name="Roy D.K."/>
            <person name="Haider R."/>
            <person name="Moosa M.M."/>
            <person name="Elias S.M."/>
            <person name="Hasan A.M."/>
            <person name="Jahan S."/>
            <person name="Shafiuddin M."/>
            <person name="Mahmood N."/>
            <person name="Shommy N.S."/>
        </authorList>
    </citation>
    <scope>NUCLEOTIDE SEQUENCE [LARGE SCALE GENOMIC DNA]</scope>
    <source>
        <strain evidence="2">cv. O-4</strain>
    </source>
</reference>
<dbReference type="AlphaFoldDB" id="A0A1R3KDX5"/>
<sequence length="38" mass="4257">MAKMTKVLYHERRVPKCHRIYIISAGAKSGENAKGKLA</sequence>
<accession>A0A1R3KDX5</accession>
<organism evidence="1 2">
    <name type="scientific">Corchorus olitorius</name>
    <dbReference type="NCBI Taxonomy" id="93759"/>
    <lineage>
        <taxon>Eukaryota</taxon>
        <taxon>Viridiplantae</taxon>
        <taxon>Streptophyta</taxon>
        <taxon>Embryophyta</taxon>
        <taxon>Tracheophyta</taxon>
        <taxon>Spermatophyta</taxon>
        <taxon>Magnoliopsida</taxon>
        <taxon>eudicotyledons</taxon>
        <taxon>Gunneridae</taxon>
        <taxon>Pentapetalae</taxon>
        <taxon>rosids</taxon>
        <taxon>malvids</taxon>
        <taxon>Malvales</taxon>
        <taxon>Malvaceae</taxon>
        <taxon>Grewioideae</taxon>
        <taxon>Apeibeae</taxon>
        <taxon>Corchorus</taxon>
    </lineage>
</organism>
<comment type="caution">
    <text evidence="1">The sequence shown here is derived from an EMBL/GenBank/DDBJ whole genome shotgun (WGS) entry which is preliminary data.</text>
</comment>
<protein>
    <submittedName>
        <fullName evidence="1">Uncharacterized protein</fullName>
    </submittedName>
</protein>
<evidence type="ECO:0000313" key="2">
    <source>
        <dbReference type="Proteomes" id="UP000187203"/>
    </source>
</evidence>
<name>A0A1R3KDX5_9ROSI</name>